<feature type="domain" description="USP" evidence="2">
    <location>
        <begin position="461"/>
        <end position="747"/>
    </location>
</feature>
<dbReference type="PANTHER" id="PTHR15728:SF0">
    <property type="entry name" value="PAN2-PAN3 DEADENYLATION COMPLEX CATALYTIC SUBUNIT PAN2"/>
    <property type="match status" value="1"/>
</dbReference>
<dbReference type="InterPro" id="IPR036397">
    <property type="entry name" value="RNaseH_sf"/>
</dbReference>
<protein>
    <submittedName>
        <fullName evidence="3">Poly(A)-specific ribonuclease</fullName>
    </submittedName>
</protein>
<evidence type="ECO:0000313" key="3">
    <source>
        <dbReference type="EMBL" id="GMM52810.1"/>
    </source>
</evidence>
<dbReference type="PANTHER" id="PTHR15728">
    <property type="entry name" value="DEADENYLATION COMPLEX CATALYTIC SUBUNIT PAN2"/>
    <property type="match status" value="1"/>
</dbReference>
<dbReference type="PROSITE" id="PS50235">
    <property type="entry name" value="USP_3"/>
    <property type="match status" value="1"/>
</dbReference>
<dbReference type="InterPro" id="IPR028881">
    <property type="entry name" value="PAN2_UCH_dom"/>
</dbReference>
<dbReference type="InterPro" id="IPR015943">
    <property type="entry name" value="WD40/YVTN_repeat-like_dom_sf"/>
</dbReference>
<keyword evidence="1" id="KW-0853">WD repeat</keyword>
<dbReference type="SUPFAM" id="SSF53098">
    <property type="entry name" value="Ribonuclease H-like"/>
    <property type="match status" value="1"/>
</dbReference>
<dbReference type="GO" id="GO:0000289">
    <property type="term" value="P:nuclear-transcribed mRNA poly(A) tail shortening"/>
    <property type="evidence" value="ECO:0007669"/>
    <property type="project" value="TreeGrafter"/>
</dbReference>
<evidence type="ECO:0000313" key="4">
    <source>
        <dbReference type="Proteomes" id="UP001362899"/>
    </source>
</evidence>
<dbReference type="GO" id="GO:0031251">
    <property type="term" value="C:PAN complex"/>
    <property type="evidence" value="ECO:0007669"/>
    <property type="project" value="TreeGrafter"/>
</dbReference>
<evidence type="ECO:0000256" key="1">
    <source>
        <dbReference type="ARBA" id="ARBA00022574"/>
    </source>
</evidence>
<dbReference type="InterPro" id="IPR048841">
    <property type="entry name" value="PAN2_N"/>
</dbReference>
<sequence length="1003" mass="112594">MASNWVETGTTAVSTSVRLTCVCYDPHNRLVWVGDTAGCVRSFYGPLLLPYSSYVAHTSPVKCIQVAEKYVLSLGNDGVKSYRRSGVQESSSSSATGDALLLLNNSEFLVGFNRRVKRFSLEPRINETGHFTIDQIPENVRITHLGLCAVNVAIGLSDGSVAVVEPVTFDMILPQLIKCHTDALIDLNCRKNMIATCGLCKRKFSKLFPDVFATCFDVRAKKQLPPFTASSGASFVRLHPKSPNHAVVLSPNGFLTFLDNNDATNVSMRQVLFSSNIVGMDINSIGDCLIIAEENRLHHWSTNPVIDNMDSLYGGLTVPTSVTPLPYIAVDDLDVPLSYIGLPYFNQSLLSAWSPALLFETGMPVPDWSEVKSSLVAQSHESSKTGRHRRRASSLSVPKFLSEKERLGTETQSYAFVDVMKNDDSAAKGKVPKLWRQVHIHYSKFGVDDFDFSFYNSTQYSGLETLSNNPHCNAVLQLLRWCIPVYNNTLKAFAENNYRDLKLTGELAIVFDMLAKAEGHQCRAANFMDTLQLEMGVLSLLQTMIQTLFSEFESEIGGDSPLRKYLETKVRRKEYGPCGMQNLCESKITTLTARNTSVLAIQASLSRTSQEHAYCIKCRKVHQLAISETVLEPPPVLFVQITEESKVKHSAHEKDKLIPAHFGININNGGSGGPIKPSLRCDDDEYILQGYVSEVQNEDEVHAVAVIKIGDQWFLFNDFLVSPISEHDALDFSPEWKKIRLLMYYQRDMMQQLQFDDSWKQVLDTRMLYENRIISGNLNQPLFDNELLKTDEPIPELVALDAEFVLVKRELSELFSDGSKTLISPKKLGLARISVLRDDESVLLDDRVESTQPILDYFTAYSGVEPGDLDKNNSKYGLVSRQTATRRLWILLNKGSKFVGHALINDFRTINIYVPPSQFIDTAQLYRDKDRNGFRILGLKFLIWAVFGDHVQTGNHDSVQDAQSALRLYRRYEQLMATNSLDDTLADISAKGQKYNFKVPEDK</sequence>
<dbReference type="InterPro" id="IPR012337">
    <property type="entry name" value="RNaseH-like_sf"/>
</dbReference>
<dbReference type="Pfam" id="PF13423">
    <property type="entry name" value="UCH_1"/>
    <property type="match status" value="1"/>
</dbReference>
<dbReference type="GO" id="GO:0003676">
    <property type="term" value="F:nucleic acid binding"/>
    <property type="evidence" value="ECO:0007669"/>
    <property type="project" value="InterPro"/>
</dbReference>
<dbReference type="Pfam" id="PF20770">
    <property type="entry name" value="PAN2_N"/>
    <property type="match status" value="1"/>
</dbReference>
<dbReference type="Gene3D" id="3.90.70.10">
    <property type="entry name" value="Cysteine proteinases"/>
    <property type="match status" value="1"/>
</dbReference>
<dbReference type="InterPro" id="IPR036322">
    <property type="entry name" value="WD40_repeat_dom_sf"/>
</dbReference>
<dbReference type="GO" id="GO:0004535">
    <property type="term" value="F:poly(A)-specific ribonuclease activity"/>
    <property type="evidence" value="ECO:0007669"/>
    <property type="project" value="TreeGrafter"/>
</dbReference>
<dbReference type="Pfam" id="PF00929">
    <property type="entry name" value="RNase_T"/>
    <property type="match status" value="1"/>
</dbReference>
<dbReference type="GO" id="GO:0000932">
    <property type="term" value="C:P-body"/>
    <property type="evidence" value="ECO:0007669"/>
    <property type="project" value="TreeGrafter"/>
</dbReference>
<keyword evidence="4" id="KW-1185">Reference proteome</keyword>
<accession>A0AAV5RMQ0</accession>
<organism evidence="3 4">
    <name type="scientific">Starmerella bacillaris</name>
    <name type="common">Yeast</name>
    <name type="synonym">Candida zemplinina</name>
    <dbReference type="NCBI Taxonomy" id="1247836"/>
    <lineage>
        <taxon>Eukaryota</taxon>
        <taxon>Fungi</taxon>
        <taxon>Dikarya</taxon>
        <taxon>Ascomycota</taxon>
        <taxon>Saccharomycotina</taxon>
        <taxon>Dipodascomycetes</taxon>
        <taxon>Dipodascales</taxon>
        <taxon>Trichomonascaceae</taxon>
        <taxon>Starmerella</taxon>
    </lineage>
</organism>
<dbReference type="InterPro" id="IPR038765">
    <property type="entry name" value="Papain-like_cys_pep_sf"/>
</dbReference>
<reference evidence="3 4" key="1">
    <citation type="journal article" date="2023" name="Elife">
        <title>Identification of key yeast species and microbe-microbe interactions impacting larval growth of Drosophila in the wild.</title>
        <authorList>
            <person name="Mure A."/>
            <person name="Sugiura Y."/>
            <person name="Maeda R."/>
            <person name="Honda K."/>
            <person name="Sakurai N."/>
            <person name="Takahashi Y."/>
            <person name="Watada M."/>
            <person name="Katoh T."/>
            <person name="Gotoh A."/>
            <person name="Gotoh Y."/>
            <person name="Taniguchi I."/>
            <person name="Nakamura K."/>
            <person name="Hayashi T."/>
            <person name="Katayama T."/>
            <person name="Uemura T."/>
            <person name="Hattori Y."/>
        </authorList>
    </citation>
    <scope>NUCLEOTIDE SEQUENCE [LARGE SCALE GENOMIC DNA]</scope>
    <source>
        <strain evidence="3 4">SB-73</strain>
    </source>
</reference>
<dbReference type="SUPFAM" id="SSF54001">
    <property type="entry name" value="Cysteine proteinases"/>
    <property type="match status" value="1"/>
</dbReference>
<dbReference type="InterPro" id="IPR050785">
    <property type="entry name" value="PAN2-PAN3_catalytic_subunit"/>
</dbReference>
<dbReference type="SMART" id="SM00479">
    <property type="entry name" value="EXOIII"/>
    <property type="match status" value="1"/>
</dbReference>
<proteinExistence type="predicted"/>
<dbReference type="AlphaFoldDB" id="A0AAV5RMQ0"/>
<dbReference type="Gene3D" id="2.130.10.10">
    <property type="entry name" value="YVTN repeat-like/Quinoprotein amine dehydrogenase"/>
    <property type="match status" value="1"/>
</dbReference>
<gene>
    <name evidence="3" type="ORF">DASB73_037730</name>
</gene>
<evidence type="ECO:0000259" key="2">
    <source>
        <dbReference type="PROSITE" id="PS50235"/>
    </source>
</evidence>
<dbReference type="InterPro" id="IPR028889">
    <property type="entry name" value="USP"/>
</dbReference>
<dbReference type="Gene3D" id="3.30.420.10">
    <property type="entry name" value="Ribonuclease H-like superfamily/Ribonuclease H"/>
    <property type="match status" value="1"/>
</dbReference>
<dbReference type="SUPFAM" id="SSF50978">
    <property type="entry name" value="WD40 repeat-like"/>
    <property type="match status" value="1"/>
</dbReference>
<comment type="caution">
    <text evidence="3">The sequence shown here is derived from an EMBL/GenBank/DDBJ whole genome shotgun (WGS) entry which is preliminary data.</text>
</comment>
<dbReference type="InterPro" id="IPR013520">
    <property type="entry name" value="Ribonucl_H"/>
</dbReference>
<dbReference type="Proteomes" id="UP001362899">
    <property type="component" value="Unassembled WGS sequence"/>
</dbReference>
<name>A0AAV5RMQ0_STABA</name>
<dbReference type="EMBL" id="BTGC01000008">
    <property type="protein sequence ID" value="GMM52810.1"/>
    <property type="molecule type" value="Genomic_DNA"/>
</dbReference>